<keyword evidence="5" id="KW-1185">Reference proteome</keyword>
<proteinExistence type="inferred from homology"/>
<comment type="caution">
    <text evidence="4">The sequence shown here is derived from an EMBL/GenBank/DDBJ whole genome shotgun (WGS) entry which is preliminary data.</text>
</comment>
<dbReference type="InterPro" id="IPR050425">
    <property type="entry name" value="NAD(P)_dehydrat-like"/>
</dbReference>
<keyword evidence="1" id="KW-0560">Oxidoreductase</keyword>
<feature type="domain" description="NAD-dependent epimerase/dehydratase" evidence="3">
    <location>
        <begin position="3"/>
        <end position="257"/>
    </location>
</feature>
<dbReference type="AlphaFoldDB" id="A0A8K0TH16"/>
<dbReference type="Proteomes" id="UP000813385">
    <property type="component" value="Unassembled WGS sequence"/>
</dbReference>
<dbReference type="GO" id="GO:0016616">
    <property type="term" value="F:oxidoreductase activity, acting on the CH-OH group of donors, NAD or NADP as acceptor"/>
    <property type="evidence" value="ECO:0007669"/>
    <property type="project" value="TreeGrafter"/>
</dbReference>
<reference evidence="4" key="1">
    <citation type="journal article" date="2021" name="Nat. Commun.">
        <title>Genetic determinants of endophytism in the Arabidopsis root mycobiome.</title>
        <authorList>
            <person name="Mesny F."/>
            <person name="Miyauchi S."/>
            <person name="Thiergart T."/>
            <person name="Pickel B."/>
            <person name="Atanasova L."/>
            <person name="Karlsson M."/>
            <person name="Huettel B."/>
            <person name="Barry K.W."/>
            <person name="Haridas S."/>
            <person name="Chen C."/>
            <person name="Bauer D."/>
            <person name="Andreopoulos W."/>
            <person name="Pangilinan J."/>
            <person name="LaButti K."/>
            <person name="Riley R."/>
            <person name="Lipzen A."/>
            <person name="Clum A."/>
            <person name="Drula E."/>
            <person name="Henrissat B."/>
            <person name="Kohler A."/>
            <person name="Grigoriev I.V."/>
            <person name="Martin F.M."/>
            <person name="Hacquard S."/>
        </authorList>
    </citation>
    <scope>NUCLEOTIDE SEQUENCE</scope>
    <source>
        <strain evidence="4">MPI-CAGE-AT-0016</strain>
    </source>
</reference>
<dbReference type="InterPro" id="IPR001509">
    <property type="entry name" value="Epimerase_deHydtase"/>
</dbReference>
<evidence type="ECO:0000313" key="5">
    <source>
        <dbReference type="Proteomes" id="UP000813385"/>
    </source>
</evidence>
<accession>A0A8K0TH16</accession>
<comment type="similarity">
    <text evidence="2">Belongs to the NAD(P)-dependent epimerase/dehydratase family. Dihydroflavonol-4-reductase subfamily.</text>
</comment>
<dbReference type="Gene3D" id="3.40.50.720">
    <property type="entry name" value="NAD(P)-binding Rossmann-like Domain"/>
    <property type="match status" value="1"/>
</dbReference>
<sequence>MKVLLTGGTGFVAAHCLETLLENGHDVVTTVRSHVKGLGILAKFPGMPSSRLSFVVVENIARPGAFDEAVVTDPPFDAVVHTASPFHYNVTDVKLDLLDPAVLGTTGILRSIKGLAPTIRRVVITSSFAAMVVPDAHPDVYDETAWNPVTAEEAEKDAVTAYRASKTLAERAAWDFLSTEKPTFTITTINPPNVFGPLARYPGMQVAVNTSNQRIYDMMEGNMMHGLSATGSFLWVDVRDVALAHVRAMEREEAAGKRFLVTAGHFANSDIANIIKEEFPDKAQNLPNEVTSDMPENVYGFDNRLSTSLLGLRYRTLRECMVETMTS</sequence>
<evidence type="ECO:0000256" key="2">
    <source>
        <dbReference type="ARBA" id="ARBA00023445"/>
    </source>
</evidence>
<dbReference type="Pfam" id="PF01370">
    <property type="entry name" value="Epimerase"/>
    <property type="match status" value="1"/>
</dbReference>
<gene>
    <name evidence="4" type="ORF">B0T11DRAFT_356094</name>
</gene>
<evidence type="ECO:0000313" key="4">
    <source>
        <dbReference type="EMBL" id="KAH7359408.1"/>
    </source>
</evidence>
<organism evidence="4 5">
    <name type="scientific">Plectosphaerella cucumerina</name>
    <dbReference type="NCBI Taxonomy" id="40658"/>
    <lineage>
        <taxon>Eukaryota</taxon>
        <taxon>Fungi</taxon>
        <taxon>Dikarya</taxon>
        <taxon>Ascomycota</taxon>
        <taxon>Pezizomycotina</taxon>
        <taxon>Sordariomycetes</taxon>
        <taxon>Hypocreomycetidae</taxon>
        <taxon>Glomerellales</taxon>
        <taxon>Plectosphaerellaceae</taxon>
        <taxon>Plectosphaerella</taxon>
    </lineage>
</organism>
<name>A0A8K0TH16_9PEZI</name>
<evidence type="ECO:0000259" key="3">
    <source>
        <dbReference type="Pfam" id="PF01370"/>
    </source>
</evidence>
<protein>
    <submittedName>
        <fullName evidence="4">Dihydroflavonol-4-reductase</fullName>
    </submittedName>
</protein>
<evidence type="ECO:0000256" key="1">
    <source>
        <dbReference type="ARBA" id="ARBA00023002"/>
    </source>
</evidence>
<dbReference type="InterPro" id="IPR036291">
    <property type="entry name" value="NAD(P)-bd_dom_sf"/>
</dbReference>
<dbReference type="CDD" id="cd05227">
    <property type="entry name" value="AR_SDR_e"/>
    <property type="match status" value="1"/>
</dbReference>
<dbReference type="PANTHER" id="PTHR10366">
    <property type="entry name" value="NAD DEPENDENT EPIMERASE/DEHYDRATASE"/>
    <property type="match status" value="1"/>
</dbReference>
<dbReference type="OrthoDB" id="2735536at2759"/>
<dbReference type="FunFam" id="3.40.50.720:FF:000191">
    <property type="entry name" value="Methylglyoxal reductase (NADPH-dependent)"/>
    <property type="match status" value="1"/>
</dbReference>
<dbReference type="EMBL" id="JAGPXD010000004">
    <property type="protein sequence ID" value="KAH7359408.1"/>
    <property type="molecule type" value="Genomic_DNA"/>
</dbReference>
<dbReference type="PANTHER" id="PTHR10366:SF564">
    <property type="entry name" value="STEROL-4-ALPHA-CARBOXYLATE 3-DEHYDROGENASE, DECARBOXYLATING"/>
    <property type="match status" value="1"/>
</dbReference>
<dbReference type="SUPFAM" id="SSF51735">
    <property type="entry name" value="NAD(P)-binding Rossmann-fold domains"/>
    <property type="match status" value="1"/>
</dbReference>